<dbReference type="EMBL" id="UINC01140177">
    <property type="protein sequence ID" value="SVD27168.1"/>
    <property type="molecule type" value="Genomic_DNA"/>
</dbReference>
<accession>A0A382U0I1</accession>
<name>A0A382U0I1_9ZZZZ</name>
<feature type="non-terminal residue" evidence="1">
    <location>
        <position position="297"/>
    </location>
</feature>
<organism evidence="1">
    <name type="scientific">marine metagenome</name>
    <dbReference type="NCBI Taxonomy" id="408172"/>
    <lineage>
        <taxon>unclassified sequences</taxon>
        <taxon>metagenomes</taxon>
        <taxon>ecological metagenomes</taxon>
    </lineage>
</organism>
<protein>
    <submittedName>
        <fullName evidence="1">Uncharacterized protein</fullName>
    </submittedName>
</protein>
<proteinExistence type="predicted"/>
<evidence type="ECO:0000313" key="1">
    <source>
        <dbReference type="EMBL" id="SVD27168.1"/>
    </source>
</evidence>
<gene>
    <name evidence="1" type="ORF">METZ01_LOCUS380022</name>
</gene>
<sequence length="297" mass="31087">GPPPQGPTTSLPAYRTMWLQPADWTHADADSAAIRIRRFVTAITPTASTTLLVQVDGEAKAATPDDFDPLSVALIAGHEKGLRVHAGLSLTVAPGESPAAAMSRWKDIAGHVATHYGIDGLHLGGHRGLSGIGAAAEALLVKPYLVISGSTFSDVVGLQPVHSVLVSVATTPVSWHVDASQVVALDLSRWRPEGASGLPVQVDSAAHESTTDAAGRVGILLPTRPDTLRLVVDGDSLALETRFWKPPYRFVVSADGSVTRAAPWVELRAAPATSTTRDVFEFLGHTDATAQASVNGI</sequence>
<feature type="non-terminal residue" evidence="1">
    <location>
        <position position="1"/>
    </location>
</feature>
<dbReference type="AlphaFoldDB" id="A0A382U0I1"/>
<reference evidence="1" key="1">
    <citation type="submission" date="2018-05" db="EMBL/GenBank/DDBJ databases">
        <authorList>
            <person name="Lanie J.A."/>
            <person name="Ng W.-L."/>
            <person name="Kazmierczak K.M."/>
            <person name="Andrzejewski T.M."/>
            <person name="Davidsen T.M."/>
            <person name="Wayne K.J."/>
            <person name="Tettelin H."/>
            <person name="Glass J.I."/>
            <person name="Rusch D."/>
            <person name="Podicherti R."/>
            <person name="Tsui H.-C.T."/>
            <person name="Winkler M.E."/>
        </authorList>
    </citation>
    <scope>NUCLEOTIDE SEQUENCE</scope>
</reference>